<accession>A0A067TMH4</accession>
<organism evidence="1 2">
    <name type="scientific">Galerina marginata (strain CBS 339.88)</name>
    <dbReference type="NCBI Taxonomy" id="685588"/>
    <lineage>
        <taxon>Eukaryota</taxon>
        <taxon>Fungi</taxon>
        <taxon>Dikarya</taxon>
        <taxon>Basidiomycota</taxon>
        <taxon>Agaricomycotina</taxon>
        <taxon>Agaricomycetes</taxon>
        <taxon>Agaricomycetidae</taxon>
        <taxon>Agaricales</taxon>
        <taxon>Agaricineae</taxon>
        <taxon>Strophariaceae</taxon>
        <taxon>Galerina</taxon>
    </lineage>
</organism>
<proteinExistence type="predicted"/>
<reference evidence="2" key="1">
    <citation type="journal article" date="2014" name="Proc. Natl. Acad. Sci. U.S.A.">
        <title>Extensive sampling of basidiomycete genomes demonstrates inadequacy of the white-rot/brown-rot paradigm for wood decay fungi.</title>
        <authorList>
            <person name="Riley R."/>
            <person name="Salamov A.A."/>
            <person name="Brown D.W."/>
            <person name="Nagy L.G."/>
            <person name="Floudas D."/>
            <person name="Held B.W."/>
            <person name="Levasseur A."/>
            <person name="Lombard V."/>
            <person name="Morin E."/>
            <person name="Otillar R."/>
            <person name="Lindquist E.A."/>
            <person name="Sun H."/>
            <person name="LaButti K.M."/>
            <person name="Schmutz J."/>
            <person name="Jabbour D."/>
            <person name="Luo H."/>
            <person name="Baker S.E."/>
            <person name="Pisabarro A.G."/>
            <person name="Walton J.D."/>
            <person name="Blanchette R.A."/>
            <person name="Henrissat B."/>
            <person name="Martin F."/>
            <person name="Cullen D."/>
            <person name="Hibbett D.S."/>
            <person name="Grigoriev I.V."/>
        </authorList>
    </citation>
    <scope>NUCLEOTIDE SEQUENCE [LARGE SCALE GENOMIC DNA]</scope>
    <source>
        <strain evidence="2">CBS 339.88</strain>
    </source>
</reference>
<gene>
    <name evidence="1" type="ORF">GALMADRAFT_207965</name>
</gene>
<dbReference type="AlphaFoldDB" id="A0A067TMH4"/>
<keyword evidence="2" id="KW-1185">Reference proteome</keyword>
<protein>
    <submittedName>
        <fullName evidence="1">Uncharacterized protein</fullName>
    </submittedName>
</protein>
<dbReference type="HOGENOM" id="CLU_2158592_0_0_1"/>
<dbReference type="Proteomes" id="UP000027222">
    <property type="component" value="Unassembled WGS sequence"/>
</dbReference>
<name>A0A067TMH4_GALM3</name>
<evidence type="ECO:0000313" key="1">
    <source>
        <dbReference type="EMBL" id="KDR81119.1"/>
    </source>
</evidence>
<dbReference type="EMBL" id="KL142371">
    <property type="protein sequence ID" value="KDR81119.1"/>
    <property type="molecule type" value="Genomic_DNA"/>
</dbReference>
<sequence length="111" mass="12825">MPSKTGRFKRRRVIREREIIDLTDVSGESSDLSLLDELIVCPVCRERMKRPITILVITKPISVFALGELTKFIWDHVDKHEGRVRIVVEGLNEEAEWSRFFPSSGGIIEHH</sequence>
<evidence type="ECO:0000313" key="2">
    <source>
        <dbReference type="Proteomes" id="UP000027222"/>
    </source>
</evidence>